<dbReference type="Pfam" id="PF01578">
    <property type="entry name" value="Cytochrom_C_asm"/>
    <property type="match status" value="1"/>
</dbReference>
<dbReference type="InterPro" id="IPR052372">
    <property type="entry name" value="YpjD/HemX"/>
</dbReference>
<accession>A0A377R0A8</accession>
<gene>
    <name evidence="3" type="primary">ypjD</name>
    <name evidence="3" type="ORF">NCTC13336_00919</name>
</gene>
<feature type="transmembrane region" description="Helical" evidence="1">
    <location>
        <begin position="240"/>
        <end position="258"/>
    </location>
</feature>
<dbReference type="EMBL" id="UGJJ01000001">
    <property type="protein sequence ID" value="STR00707.1"/>
    <property type="molecule type" value="Genomic_DNA"/>
</dbReference>
<sequence length="268" mass="30144">MPTMLICLTFVYAALAAFVWFWRLKREAADYPLGRELAVLAAALLPHGISLLLPVLAGRVLILGFGYATAAVVWLMLMLYLAGSFFYRLRGLQLLLYPLSAALLLAAVLFPGHSAAYRLDDWPFMLHIVSSLLAYSLFGITTLIAVLILWLSRDLHRHRLSPARSFLPPLLSLEKMMFQSMWAGFALLTVSVVSGTFFSEAVFGRPFTFTHKNLFGVLSWFIYALLLLKRVMMSWRGKRPALWTIAGFVCLMLAYAGSKFVLEVLLNR</sequence>
<protein>
    <submittedName>
        <fullName evidence="3">Inner membrane protein ypjD</fullName>
    </submittedName>
</protein>
<feature type="transmembrane region" description="Helical" evidence="1">
    <location>
        <begin position="6"/>
        <end position="24"/>
    </location>
</feature>
<keyword evidence="1" id="KW-0812">Transmembrane</keyword>
<feature type="transmembrane region" description="Helical" evidence="1">
    <location>
        <begin position="62"/>
        <end position="82"/>
    </location>
</feature>
<feature type="transmembrane region" description="Helical" evidence="1">
    <location>
        <begin position="94"/>
        <end position="112"/>
    </location>
</feature>
<dbReference type="OrthoDB" id="9780793at2"/>
<dbReference type="RefSeq" id="WP_115307942.1">
    <property type="nucleotide sequence ID" value="NZ_UGJJ01000001.1"/>
</dbReference>
<dbReference type="AlphaFoldDB" id="A0A377R0A8"/>
<evidence type="ECO:0000313" key="4">
    <source>
        <dbReference type="Proteomes" id="UP000254293"/>
    </source>
</evidence>
<evidence type="ECO:0000259" key="2">
    <source>
        <dbReference type="Pfam" id="PF01578"/>
    </source>
</evidence>
<evidence type="ECO:0000313" key="3">
    <source>
        <dbReference type="EMBL" id="STR00707.1"/>
    </source>
</evidence>
<feature type="transmembrane region" description="Helical" evidence="1">
    <location>
        <begin position="209"/>
        <end position="228"/>
    </location>
</feature>
<keyword evidence="4" id="KW-1185">Reference proteome</keyword>
<dbReference type="GO" id="GO:0020037">
    <property type="term" value="F:heme binding"/>
    <property type="evidence" value="ECO:0007669"/>
    <property type="project" value="InterPro"/>
</dbReference>
<dbReference type="PANTHER" id="PTHR38034:SF1">
    <property type="entry name" value="INNER MEMBRANE PROTEIN YPJD"/>
    <property type="match status" value="1"/>
</dbReference>
<name>A0A377R0A8_9NEIS</name>
<dbReference type="InterPro" id="IPR002541">
    <property type="entry name" value="Cyt_c_assembly"/>
</dbReference>
<reference evidence="3 4" key="1">
    <citation type="submission" date="2018-06" db="EMBL/GenBank/DDBJ databases">
        <authorList>
            <consortium name="Pathogen Informatics"/>
            <person name="Doyle S."/>
        </authorList>
    </citation>
    <scope>NUCLEOTIDE SEQUENCE [LARGE SCALE GENOMIC DNA]</scope>
    <source>
        <strain evidence="3 4">NCTC13336</strain>
    </source>
</reference>
<keyword evidence="1" id="KW-0472">Membrane</keyword>
<feature type="domain" description="Cytochrome c assembly protein" evidence="2">
    <location>
        <begin position="43"/>
        <end position="265"/>
    </location>
</feature>
<organism evidence="3 4">
    <name type="scientific">Kingella potus</name>
    <dbReference type="NCBI Taxonomy" id="265175"/>
    <lineage>
        <taxon>Bacteria</taxon>
        <taxon>Pseudomonadati</taxon>
        <taxon>Pseudomonadota</taxon>
        <taxon>Betaproteobacteria</taxon>
        <taxon>Neisseriales</taxon>
        <taxon>Neisseriaceae</taxon>
        <taxon>Kingella</taxon>
    </lineage>
</organism>
<evidence type="ECO:0000256" key="1">
    <source>
        <dbReference type="SAM" id="Phobius"/>
    </source>
</evidence>
<feature type="transmembrane region" description="Helical" evidence="1">
    <location>
        <begin position="36"/>
        <end position="56"/>
    </location>
</feature>
<dbReference type="GO" id="GO:0017004">
    <property type="term" value="P:cytochrome complex assembly"/>
    <property type="evidence" value="ECO:0007669"/>
    <property type="project" value="InterPro"/>
</dbReference>
<proteinExistence type="predicted"/>
<keyword evidence="1" id="KW-1133">Transmembrane helix</keyword>
<dbReference type="PANTHER" id="PTHR38034">
    <property type="entry name" value="INNER MEMBRANE PROTEIN YPJD"/>
    <property type="match status" value="1"/>
</dbReference>
<feature type="transmembrane region" description="Helical" evidence="1">
    <location>
        <begin position="182"/>
        <end position="203"/>
    </location>
</feature>
<feature type="transmembrane region" description="Helical" evidence="1">
    <location>
        <begin position="124"/>
        <end position="151"/>
    </location>
</feature>
<dbReference type="Proteomes" id="UP000254293">
    <property type="component" value="Unassembled WGS sequence"/>
</dbReference>